<evidence type="ECO:0000313" key="3">
    <source>
        <dbReference type="Proteomes" id="UP000001353"/>
    </source>
</evidence>
<accession>F7ZJV4</accession>
<dbReference type="eggNOG" id="COG2358">
    <property type="taxonomic scope" value="Bacteria"/>
</dbReference>
<dbReference type="HOGENOM" id="CLU_033215_4_0_5"/>
<dbReference type="Proteomes" id="UP000001353">
    <property type="component" value="Chromosome"/>
</dbReference>
<evidence type="ECO:0000313" key="2">
    <source>
        <dbReference type="EMBL" id="AEI95129.1"/>
    </source>
</evidence>
<dbReference type="NCBIfam" id="TIGR02122">
    <property type="entry name" value="TRAP_TAXI"/>
    <property type="match status" value="1"/>
</dbReference>
<dbReference type="KEGG" id="rli:RLO149_c031730"/>
<dbReference type="PANTHER" id="PTHR42941:SF1">
    <property type="entry name" value="SLL1037 PROTEIN"/>
    <property type="match status" value="1"/>
</dbReference>
<proteinExistence type="predicted"/>
<dbReference type="InterPro" id="IPR011852">
    <property type="entry name" value="TRAP_TAXI"/>
</dbReference>
<protein>
    <submittedName>
        <fullName evidence="2">TRAP transporter solute receptor, TAXI family</fullName>
    </submittedName>
</protein>
<name>F7ZJV4_ROSLO</name>
<dbReference type="OrthoDB" id="9776669at2"/>
<keyword evidence="2" id="KW-0675">Receptor</keyword>
<keyword evidence="3" id="KW-1185">Reference proteome</keyword>
<dbReference type="SUPFAM" id="SSF53850">
    <property type="entry name" value="Periplasmic binding protein-like II"/>
    <property type="match status" value="1"/>
</dbReference>
<dbReference type="Gene3D" id="3.40.190.10">
    <property type="entry name" value="Periplasmic binding protein-like II"/>
    <property type="match status" value="2"/>
</dbReference>
<dbReference type="PANTHER" id="PTHR42941">
    <property type="entry name" value="SLL1037 PROTEIN"/>
    <property type="match status" value="1"/>
</dbReference>
<reference evidence="2 3" key="1">
    <citation type="journal article" date="2011" name="BMC Genomics">
        <title>Comparative genome analysis and genome-guided physiological analysis of Roseobacter litoralis.</title>
        <authorList>
            <person name="Kalhoefer D."/>
            <person name="Thole S."/>
            <person name="Voget S."/>
            <person name="Lehmann R."/>
            <person name="Liesegang H."/>
            <person name="Wollher A."/>
            <person name="Daniel R."/>
            <person name="Simon M."/>
            <person name="Brinkhoff T."/>
        </authorList>
    </citation>
    <scope>NUCLEOTIDE SEQUENCE [LARGE SCALE GENOMIC DNA]</scope>
    <source>
        <strain evidence="3">ATCC 49566 / DSM 6996 / JCM 21268 / NBRC 15278 / OCh 149</strain>
    </source>
</reference>
<organism evidence="2 3">
    <name type="scientific">Roseobacter litoralis (strain ATCC 49566 / DSM 6996 / JCM 21268 / NBRC 15278 / OCh 149)</name>
    <dbReference type="NCBI Taxonomy" id="391595"/>
    <lineage>
        <taxon>Bacteria</taxon>
        <taxon>Pseudomonadati</taxon>
        <taxon>Pseudomonadota</taxon>
        <taxon>Alphaproteobacteria</taxon>
        <taxon>Rhodobacterales</taxon>
        <taxon>Roseobacteraceae</taxon>
        <taxon>Roseobacter</taxon>
    </lineage>
</organism>
<feature type="chain" id="PRO_5003367388" evidence="1">
    <location>
        <begin position="27"/>
        <end position="329"/>
    </location>
</feature>
<dbReference type="RefSeq" id="WP_013963039.1">
    <property type="nucleotide sequence ID" value="NC_015730.1"/>
</dbReference>
<dbReference type="STRING" id="391595.RLO149_c031730"/>
<gene>
    <name evidence="2" type="ordered locus">RLO149_c031730</name>
</gene>
<sequence length="329" mass="33752">MPRLFQFVAAAAISGVAFTASVPAYAGNNITLCGGSPGGLWSLLGAGIDAAVRKVDPESNVTYQTSSGGFANIVQVNQGKCDLAIVHVGEVAIAARGEAPFSEPTGGVAAVALLYNWAPMQWVTDKSFAQENGIETIGDLAAMDGEYNLVVNRRGILPSILAEKSLEASGMTFEAIEGKGGSVQFQGSSTASEIMQNGRADTWVNATFVGSGSINSIASKRDLTLLSVSDDVIAAMQDAYGSTAVTIPAGAYEWLDRDIKTFGAQAALIASEGADPEIVGLVAKAIYENVGEIQGVHKAMGAFNADLGASITLIDYHPAAAAAIKAAGS</sequence>
<feature type="signal peptide" evidence="1">
    <location>
        <begin position="1"/>
        <end position="26"/>
    </location>
</feature>
<dbReference type="AlphaFoldDB" id="F7ZJV4"/>
<dbReference type="Pfam" id="PF16868">
    <property type="entry name" value="NMT1_3"/>
    <property type="match status" value="1"/>
</dbReference>
<keyword evidence="1" id="KW-0732">Signal</keyword>
<dbReference type="EMBL" id="CP002623">
    <property type="protein sequence ID" value="AEI95129.1"/>
    <property type="molecule type" value="Genomic_DNA"/>
</dbReference>
<evidence type="ECO:0000256" key="1">
    <source>
        <dbReference type="SAM" id="SignalP"/>
    </source>
</evidence>